<keyword evidence="6" id="KW-0472">Membrane</keyword>
<keyword evidence="5" id="KW-1278">Translocase</keyword>
<dbReference type="EMBL" id="JBHSMF010000003">
    <property type="protein sequence ID" value="MFC5496777.1"/>
    <property type="molecule type" value="Genomic_DNA"/>
</dbReference>
<protein>
    <submittedName>
        <fullName evidence="8">ATP-binding cassette domain-containing protein</fullName>
    </submittedName>
</protein>
<keyword evidence="3" id="KW-0201">Cytochrome c-type biogenesis</keyword>
<dbReference type="PANTHER" id="PTHR43499:SF1">
    <property type="entry name" value="ABC TRANSPORTER I FAMILY MEMBER 1"/>
    <property type="match status" value="1"/>
</dbReference>
<feature type="domain" description="ABC transporter" evidence="7">
    <location>
        <begin position="14"/>
        <end position="129"/>
    </location>
</feature>
<dbReference type="InterPro" id="IPR003439">
    <property type="entry name" value="ABC_transporter-like_ATP-bd"/>
</dbReference>
<name>A0ABW0NC57_9BURK</name>
<dbReference type="Gene3D" id="3.40.50.300">
    <property type="entry name" value="P-loop containing nucleotide triphosphate hydrolases"/>
    <property type="match status" value="1"/>
</dbReference>
<keyword evidence="4 8" id="KW-0067">ATP-binding</keyword>
<dbReference type="SUPFAM" id="SSF52540">
    <property type="entry name" value="P-loop containing nucleoside triphosphate hydrolases"/>
    <property type="match status" value="1"/>
</dbReference>
<gene>
    <name evidence="8" type="ORF">ACFPOE_04450</name>
</gene>
<dbReference type="GO" id="GO:0005524">
    <property type="term" value="F:ATP binding"/>
    <property type="evidence" value="ECO:0007669"/>
    <property type="project" value="UniProtKB-KW"/>
</dbReference>
<dbReference type="InterPro" id="IPR027417">
    <property type="entry name" value="P-loop_NTPase"/>
</dbReference>
<organism evidence="8 9">
    <name type="scientific">Caenimonas terrae</name>
    <dbReference type="NCBI Taxonomy" id="696074"/>
    <lineage>
        <taxon>Bacteria</taxon>
        <taxon>Pseudomonadati</taxon>
        <taxon>Pseudomonadota</taxon>
        <taxon>Betaproteobacteria</taxon>
        <taxon>Burkholderiales</taxon>
        <taxon>Comamonadaceae</taxon>
        <taxon>Caenimonas</taxon>
    </lineage>
</organism>
<accession>A0ABW0NC57</accession>
<evidence type="ECO:0000256" key="6">
    <source>
        <dbReference type="ARBA" id="ARBA00023136"/>
    </source>
</evidence>
<evidence type="ECO:0000256" key="2">
    <source>
        <dbReference type="ARBA" id="ARBA00022741"/>
    </source>
</evidence>
<dbReference type="Pfam" id="PF00005">
    <property type="entry name" value="ABC_tran"/>
    <property type="match status" value="1"/>
</dbReference>
<reference evidence="9" key="1">
    <citation type="journal article" date="2019" name="Int. J. Syst. Evol. Microbiol.">
        <title>The Global Catalogue of Microorganisms (GCM) 10K type strain sequencing project: providing services to taxonomists for standard genome sequencing and annotation.</title>
        <authorList>
            <consortium name="The Broad Institute Genomics Platform"/>
            <consortium name="The Broad Institute Genome Sequencing Center for Infectious Disease"/>
            <person name="Wu L."/>
            <person name="Ma J."/>
        </authorList>
    </citation>
    <scope>NUCLEOTIDE SEQUENCE [LARGE SCALE GENOMIC DNA]</scope>
    <source>
        <strain evidence="9">CCUG 57401</strain>
    </source>
</reference>
<proteinExistence type="predicted"/>
<evidence type="ECO:0000313" key="9">
    <source>
        <dbReference type="Proteomes" id="UP001596037"/>
    </source>
</evidence>
<keyword evidence="9" id="KW-1185">Reference proteome</keyword>
<comment type="caution">
    <text evidence="8">The sequence shown here is derived from an EMBL/GenBank/DDBJ whole genome shotgun (WGS) entry which is preliminary data.</text>
</comment>
<dbReference type="RefSeq" id="WP_376848812.1">
    <property type="nucleotide sequence ID" value="NZ_JBHSMF010000003.1"/>
</dbReference>
<evidence type="ECO:0000256" key="3">
    <source>
        <dbReference type="ARBA" id="ARBA00022748"/>
    </source>
</evidence>
<evidence type="ECO:0000313" key="8">
    <source>
        <dbReference type="EMBL" id="MFC5496777.1"/>
    </source>
</evidence>
<keyword evidence="2" id="KW-0547">Nucleotide-binding</keyword>
<evidence type="ECO:0000256" key="4">
    <source>
        <dbReference type="ARBA" id="ARBA00022840"/>
    </source>
</evidence>
<evidence type="ECO:0000256" key="1">
    <source>
        <dbReference type="ARBA" id="ARBA00022448"/>
    </source>
</evidence>
<sequence>MPTVAALLPLPPGLVAVTGDEGSGKTSLLRRLAGDLAPAPGQAPCPDGLWLDLSLPGHQDQTPLQVWSALRPRCPRWNPTLQQELTAALDLAAHLHKKLFMLSTGSRRKVAVVGLLASGATITCLDQPFVALDAASARVIREFLADMAAHATRTWVVADYEADPRLPWRSVRPATRLDVKR</sequence>
<dbReference type="Proteomes" id="UP001596037">
    <property type="component" value="Unassembled WGS sequence"/>
</dbReference>
<evidence type="ECO:0000259" key="7">
    <source>
        <dbReference type="Pfam" id="PF00005"/>
    </source>
</evidence>
<evidence type="ECO:0000256" key="5">
    <source>
        <dbReference type="ARBA" id="ARBA00022967"/>
    </source>
</evidence>
<dbReference type="PANTHER" id="PTHR43499">
    <property type="entry name" value="ABC TRANSPORTER I FAMILY MEMBER 1"/>
    <property type="match status" value="1"/>
</dbReference>
<dbReference type="InterPro" id="IPR005895">
    <property type="entry name" value="ABC_transptr_haem_export_CcmA"/>
</dbReference>
<keyword evidence="1" id="KW-0813">Transport</keyword>